<feature type="binding site" evidence="9 12">
    <location>
        <position position="342"/>
    </location>
    <ligand>
        <name>substrate</name>
    </ligand>
</feature>
<dbReference type="FunFam" id="3.40.1450.10:FF:000002">
    <property type="entry name" value="2,3-bisphosphoglycerate-independent phosphoglycerate mutase"/>
    <property type="match status" value="1"/>
</dbReference>
<dbReference type="GO" id="GO:0006007">
    <property type="term" value="P:glucose catabolic process"/>
    <property type="evidence" value="ECO:0007669"/>
    <property type="project" value="InterPro"/>
</dbReference>
<evidence type="ECO:0000256" key="7">
    <source>
        <dbReference type="ARBA" id="ARBA00023211"/>
    </source>
</evidence>
<feature type="binding site" evidence="9 12">
    <location>
        <begin position="160"/>
        <end position="161"/>
    </location>
    <ligand>
        <name>substrate</name>
    </ligand>
</feature>
<dbReference type="Gene3D" id="3.40.720.10">
    <property type="entry name" value="Alkaline Phosphatase, subunit A"/>
    <property type="match status" value="1"/>
</dbReference>
<evidence type="ECO:0000256" key="13">
    <source>
        <dbReference type="PIRSR" id="PIRSR001492-3"/>
    </source>
</evidence>
<keyword evidence="7 9" id="KW-0464">Manganese</keyword>
<evidence type="ECO:0000313" key="17">
    <source>
        <dbReference type="Proteomes" id="UP000754563"/>
    </source>
</evidence>
<gene>
    <name evidence="9 16" type="primary">gpmI</name>
    <name evidence="16" type="ORF">KC717_03875</name>
</gene>
<comment type="similarity">
    <text evidence="4 9">Belongs to the BPG-independent phosphoglycerate mutase family.</text>
</comment>
<feature type="binding site" evidence="9 12">
    <location>
        <position position="192"/>
    </location>
    <ligand>
        <name>substrate</name>
    </ligand>
</feature>
<dbReference type="InterPro" id="IPR005995">
    <property type="entry name" value="Pgm_bpd_ind"/>
</dbReference>
<evidence type="ECO:0000259" key="15">
    <source>
        <dbReference type="Pfam" id="PF06415"/>
    </source>
</evidence>
<dbReference type="EC" id="5.4.2.12" evidence="9 10"/>
<evidence type="ECO:0000256" key="11">
    <source>
        <dbReference type="PIRSR" id="PIRSR001492-1"/>
    </source>
</evidence>
<evidence type="ECO:0000256" key="2">
    <source>
        <dbReference type="ARBA" id="ARBA00002315"/>
    </source>
</evidence>
<feature type="binding site" evidence="9 12">
    <location>
        <begin position="268"/>
        <end position="271"/>
    </location>
    <ligand>
        <name>substrate</name>
    </ligand>
</feature>
<comment type="cofactor">
    <cofactor evidence="9">
        <name>Mn(2+)</name>
        <dbReference type="ChEBI" id="CHEBI:29035"/>
    </cofactor>
    <text evidence="9">Binds 2 manganese ions per subunit.</text>
</comment>
<feature type="binding site" evidence="9 13">
    <location>
        <position position="452"/>
    </location>
    <ligand>
        <name>Mn(2+)</name>
        <dbReference type="ChEBI" id="CHEBI:29035"/>
        <label>2</label>
    </ligand>
</feature>
<evidence type="ECO:0000313" key="16">
    <source>
        <dbReference type="EMBL" id="MCA9385760.1"/>
    </source>
</evidence>
<dbReference type="Pfam" id="PF01676">
    <property type="entry name" value="Metalloenzyme"/>
    <property type="match status" value="1"/>
</dbReference>
<dbReference type="HAMAP" id="MF_01038">
    <property type="entry name" value="GpmI"/>
    <property type="match status" value="1"/>
</dbReference>
<evidence type="ECO:0000256" key="10">
    <source>
        <dbReference type="NCBIfam" id="TIGR01307"/>
    </source>
</evidence>
<feature type="binding site" evidence="9 12">
    <location>
        <position position="198"/>
    </location>
    <ligand>
        <name>substrate</name>
    </ligand>
</feature>
<feature type="binding site" evidence="9 13">
    <location>
        <position position="17"/>
    </location>
    <ligand>
        <name>Mn(2+)</name>
        <dbReference type="ChEBI" id="CHEBI:29035"/>
        <label>2</label>
    </ligand>
</feature>
<protein>
    <recommendedName>
        <fullName evidence="9 10">2,3-bisphosphoglycerate-independent phosphoglycerate mutase</fullName>
        <shortName evidence="9">BPG-independent PGAM</shortName>
        <shortName evidence="9">Phosphoglyceromutase</shortName>
        <shortName evidence="9">iPGM</shortName>
        <ecNumber evidence="9 10">5.4.2.12</ecNumber>
    </recommendedName>
</protein>
<accession>A0A955L847</accession>
<evidence type="ECO:0000256" key="4">
    <source>
        <dbReference type="ARBA" id="ARBA00008819"/>
    </source>
</evidence>
<reference evidence="16" key="1">
    <citation type="submission" date="2020-04" db="EMBL/GenBank/DDBJ databases">
        <authorList>
            <person name="Zhang T."/>
        </authorList>
    </citation>
    <scope>NUCLEOTIDE SEQUENCE</scope>
    <source>
        <strain evidence="16">HKST-UBA11</strain>
    </source>
</reference>
<dbReference type="GO" id="GO:0006096">
    <property type="term" value="P:glycolytic process"/>
    <property type="evidence" value="ECO:0007669"/>
    <property type="project" value="UniProtKB-UniRule"/>
</dbReference>
<feature type="active site" description="Phosphoserine intermediate" evidence="9 11">
    <location>
        <position position="67"/>
    </location>
</feature>
<feature type="binding site" evidence="9 13">
    <location>
        <position position="410"/>
    </location>
    <ligand>
        <name>Mn(2+)</name>
        <dbReference type="ChEBI" id="CHEBI:29035"/>
        <label>1</label>
    </ligand>
</feature>
<dbReference type="InterPro" id="IPR036646">
    <property type="entry name" value="PGAM_B_sf"/>
</dbReference>
<keyword evidence="5 9" id="KW-0479">Metal-binding</keyword>
<keyword evidence="8 9" id="KW-0413">Isomerase</keyword>
<evidence type="ECO:0000256" key="8">
    <source>
        <dbReference type="ARBA" id="ARBA00023235"/>
    </source>
</evidence>
<feature type="binding site" evidence="9 12">
    <location>
        <position position="128"/>
    </location>
    <ligand>
        <name>substrate</name>
    </ligand>
</feature>
<dbReference type="InterPro" id="IPR006124">
    <property type="entry name" value="Metalloenzyme"/>
</dbReference>
<dbReference type="EMBL" id="JAGQLH010000043">
    <property type="protein sequence ID" value="MCA9385760.1"/>
    <property type="molecule type" value="Genomic_DNA"/>
</dbReference>
<name>A0A955L847_9BACT</name>
<dbReference type="PIRSF" id="PIRSF001492">
    <property type="entry name" value="IPGAM"/>
    <property type="match status" value="1"/>
</dbReference>
<comment type="catalytic activity">
    <reaction evidence="1 9">
        <text>(2R)-2-phosphoglycerate = (2R)-3-phosphoglycerate</text>
        <dbReference type="Rhea" id="RHEA:15901"/>
        <dbReference type="ChEBI" id="CHEBI:58272"/>
        <dbReference type="ChEBI" id="CHEBI:58289"/>
        <dbReference type="EC" id="5.4.2.12"/>
    </reaction>
</comment>
<reference evidence="16" key="2">
    <citation type="journal article" date="2021" name="Microbiome">
        <title>Successional dynamics and alternative stable states in a saline activated sludge microbial community over 9 years.</title>
        <authorList>
            <person name="Wang Y."/>
            <person name="Ye J."/>
            <person name="Ju F."/>
            <person name="Liu L."/>
            <person name="Boyd J.A."/>
            <person name="Deng Y."/>
            <person name="Parks D.H."/>
            <person name="Jiang X."/>
            <person name="Yin X."/>
            <person name="Woodcroft B.J."/>
            <person name="Tyson G.W."/>
            <person name="Hugenholtz P."/>
            <person name="Polz M.F."/>
            <person name="Zhang T."/>
        </authorList>
    </citation>
    <scope>NUCLEOTIDE SEQUENCE</scope>
    <source>
        <strain evidence="16">HKST-UBA11</strain>
    </source>
</reference>
<sequence>MELPKNLPKTIVLLVLDGFGVAPKSRGNAISLSKTPVLDRLFKNYPHAKISASGNEVGLDMGEDGNSEVGHMTMGAGRVILQLSSRIDESINSGNFYKNEELLKALEYAKTNDSHVHLLGLIGGGVVHASLEHAKALITLCKREKVNPNRVFFHVITDGRDSEPKSALTYIHELEHHMHKERVGNISTIIGRHYAMDRDERWERTLKAYDLYTKAEGKEFETWEEAVEHNYDSGVVDDQYIEPSVILNYDSPFPAIDKKDVVIFFNYRADRAIQISSVFQDSKLQKQLSRETIPKLYFLGFAKYSNHIPKHTAFGKESIVDTLGATLSKHRKYQLRIAESEKFPHVTYFFNGGRDELFAGEDRVEIPSNKKVKTYDKAPHMKVKEITEEMIKRLEKEKYSFILANFANADMVSHTGDIDATIAAIEYMDGMIGKLVKIVEANDYILVITADHGNAEEMFVDGHLDTKHSNNPVPFVIIGKNIGKSYRLKPAGSLADVAPTILNLLGIEKPDSMTGENLIE</sequence>
<keyword evidence="6 9" id="KW-0324">Glycolysis</keyword>
<feature type="binding site" evidence="9 13">
    <location>
        <position position="414"/>
    </location>
    <ligand>
        <name>Mn(2+)</name>
        <dbReference type="ChEBI" id="CHEBI:29035"/>
        <label>1</label>
    </ligand>
</feature>
<dbReference type="PANTHER" id="PTHR31637">
    <property type="entry name" value="2,3-BISPHOSPHOGLYCERATE-INDEPENDENT PHOSPHOGLYCERATE MUTASE"/>
    <property type="match status" value="1"/>
</dbReference>
<dbReference type="AlphaFoldDB" id="A0A955L847"/>
<dbReference type="SUPFAM" id="SSF53649">
    <property type="entry name" value="Alkaline phosphatase-like"/>
    <property type="match status" value="1"/>
</dbReference>
<organism evidence="16 17">
    <name type="scientific">Candidatus Dojkabacteria bacterium</name>
    <dbReference type="NCBI Taxonomy" id="2099670"/>
    <lineage>
        <taxon>Bacteria</taxon>
        <taxon>Candidatus Dojkabacteria</taxon>
    </lineage>
</organism>
<proteinExistence type="inferred from homology"/>
<feature type="binding site" evidence="9 13">
    <location>
        <position position="67"/>
    </location>
    <ligand>
        <name>Mn(2+)</name>
        <dbReference type="ChEBI" id="CHEBI:29035"/>
        <label>2</label>
    </ligand>
</feature>
<dbReference type="Proteomes" id="UP000754563">
    <property type="component" value="Unassembled WGS sequence"/>
</dbReference>
<dbReference type="NCBIfam" id="TIGR01307">
    <property type="entry name" value="pgm_bpd_ind"/>
    <property type="match status" value="1"/>
</dbReference>
<feature type="domain" description="BPG-independent PGAM N-terminal" evidence="15">
    <location>
        <begin position="87"/>
        <end position="305"/>
    </location>
</feature>
<dbReference type="CDD" id="cd16010">
    <property type="entry name" value="iPGM"/>
    <property type="match status" value="1"/>
</dbReference>
<comment type="pathway">
    <text evidence="3 9">Carbohydrate degradation; glycolysis; pyruvate from D-glyceraldehyde 3-phosphate: step 3/5.</text>
</comment>
<comment type="function">
    <text evidence="2 9">Catalyzes the interconversion of 2-phosphoglycerate and 3-phosphoglycerate.</text>
</comment>
<dbReference type="InterPro" id="IPR017850">
    <property type="entry name" value="Alkaline_phosphatase_core_sf"/>
</dbReference>
<dbReference type="Gene3D" id="3.40.1450.10">
    <property type="entry name" value="BPG-independent phosphoglycerate mutase, domain B"/>
    <property type="match status" value="1"/>
</dbReference>
<dbReference type="PANTHER" id="PTHR31637:SF0">
    <property type="entry name" value="2,3-BISPHOSPHOGLYCERATE-INDEPENDENT PHOSPHOGLYCERATE MUTASE"/>
    <property type="match status" value="1"/>
</dbReference>
<evidence type="ECO:0000256" key="5">
    <source>
        <dbReference type="ARBA" id="ARBA00022723"/>
    </source>
</evidence>
<evidence type="ECO:0000256" key="6">
    <source>
        <dbReference type="ARBA" id="ARBA00023152"/>
    </source>
</evidence>
<dbReference type="InterPro" id="IPR011258">
    <property type="entry name" value="BPG-indep_PGM_N"/>
</dbReference>
<evidence type="ECO:0000256" key="1">
    <source>
        <dbReference type="ARBA" id="ARBA00000370"/>
    </source>
</evidence>
<dbReference type="GO" id="GO:0030145">
    <property type="term" value="F:manganese ion binding"/>
    <property type="evidence" value="ECO:0007669"/>
    <property type="project" value="UniProtKB-UniRule"/>
</dbReference>
<comment type="caution">
    <text evidence="16">The sequence shown here is derived from an EMBL/GenBank/DDBJ whole genome shotgun (WGS) entry which is preliminary data.</text>
</comment>
<feature type="binding site" evidence="9 13">
    <location>
        <position position="451"/>
    </location>
    <ligand>
        <name>Mn(2+)</name>
        <dbReference type="ChEBI" id="CHEBI:29035"/>
        <label>2</label>
    </ligand>
</feature>
<feature type="domain" description="Metalloenzyme" evidence="14">
    <location>
        <begin position="9"/>
        <end position="509"/>
    </location>
</feature>
<feature type="binding site" evidence="9 13">
    <location>
        <position position="468"/>
    </location>
    <ligand>
        <name>Mn(2+)</name>
        <dbReference type="ChEBI" id="CHEBI:29035"/>
        <label>1</label>
    </ligand>
</feature>
<dbReference type="GO" id="GO:0005829">
    <property type="term" value="C:cytosol"/>
    <property type="evidence" value="ECO:0007669"/>
    <property type="project" value="TreeGrafter"/>
</dbReference>
<evidence type="ECO:0000259" key="14">
    <source>
        <dbReference type="Pfam" id="PF01676"/>
    </source>
</evidence>
<dbReference type="Pfam" id="PF06415">
    <property type="entry name" value="iPGM_N"/>
    <property type="match status" value="1"/>
</dbReference>
<evidence type="ECO:0000256" key="12">
    <source>
        <dbReference type="PIRSR" id="PIRSR001492-2"/>
    </source>
</evidence>
<evidence type="ECO:0000256" key="9">
    <source>
        <dbReference type="HAMAP-Rule" id="MF_01038"/>
    </source>
</evidence>
<dbReference type="SUPFAM" id="SSF64158">
    <property type="entry name" value="2,3-Bisphosphoglycerate-independent phosphoglycerate mutase, substrate-binding domain"/>
    <property type="match status" value="1"/>
</dbReference>
<comment type="subunit">
    <text evidence="9">Monomer.</text>
</comment>
<evidence type="ECO:0000256" key="3">
    <source>
        <dbReference type="ARBA" id="ARBA00004798"/>
    </source>
</evidence>
<dbReference type="GO" id="GO:0004619">
    <property type="term" value="F:phosphoglycerate mutase activity"/>
    <property type="evidence" value="ECO:0007669"/>
    <property type="project" value="UniProtKB-UniRule"/>
</dbReference>